<gene>
    <name evidence="2" type="ORF">HNY73_010848</name>
</gene>
<organism evidence="2 3">
    <name type="scientific">Argiope bruennichi</name>
    <name type="common">Wasp spider</name>
    <name type="synonym">Aranea bruennichi</name>
    <dbReference type="NCBI Taxonomy" id="94029"/>
    <lineage>
        <taxon>Eukaryota</taxon>
        <taxon>Metazoa</taxon>
        <taxon>Ecdysozoa</taxon>
        <taxon>Arthropoda</taxon>
        <taxon>Chelicerata</taxon>
        <taxon>Arachnida</taxon>
        <taxon>Araneae</taxon>
        <taxon>Araneomorphae</taxon>
        <taxon>Entelegynae</taxon>
        <taxon>Araneoidea</taxon>
        <taxon>Araneidae</taxon>
        <taxon>Argiope</taxon>
    </lineage>
</organism>
<proteinExistence type="predicted"/>
<evidence type="ECO:0000313" key="3">
    <source>
        <dbReference type="Proteomes" id="UP000807504"/>
    </source>
</evidence>
<feature type="compositionally biased region" description="Polar residues" evidence="1">
    <location>
        <begin position="206"/>
        <end position="228"/>
    </location>
</feature>
<name>A0A8T0F2A6_ARGBR</name>
<feature type="region of interest" description="Disordered" evidence="1">
    <location>
        <begin position="464"/>
        <end position="504"/>
    </location>
</feature>
<feature type="region of interest" description="Disordered" evidence="1">
    <location>
        <begin position="334"/>
        <end position="360"/>
    </location>
</feature>
<evidence type="ECO:0000256" key="1">
    <source>
        <dbReference type="SAM" id="MobiDB-lite"/>
    </source>
</evidence>
<accession>A0A8T0F2A6</accession>
<reference evidence="2" key="2">
    <citation type="submission" date="2020-06" db="EMBL/GenBank/DDBJ databases">
        <authorList>
            <person name="Sheffer M."/>
        </authorList>
    </citation>
    <scope>NUCLEOTIDE SEQUENCE</scope>
</reference>
<dbReference type="Proteomes" id="UP000807504">
    <property type="component" value="Unassembled WGS sequence"/>
</dbReference>
<feature type="region of interest" description="Disordered" evidence="1">
    <location>
        <begin position="184"/>
        <end position="228"/>
    </location>
</feature>
<comment type="caution">
    <text evidence="2">The sequence shown here is derived from an EMBL/GenBank/DDBJ whole genome shotgun (WGS) entry which is preliminary data.</text>
</comment>
<sequence>MEKIELPKVENKMMLTGNLIKEEAENILLKKQCFVLRRRVPEDDIKMCANKITSKRRKNIITTKQKTLVNASKTQISKSRSRHNSDSIRKQIPNQRQAHATMELSQQNGRVPASQLENGFLEKRANGALLMRFPKNTTELTNDKDPTKSDIPCPMHSKRSDGKINNNANLEGSTQLVENQNIISSGKTSEVPVSKSKTGCGKPFPRSTSDTESNHCNAEGNNSSSTKITTCTLNSTPVLPNNAEPRHYTPKLSVAEVKAYCAGHTPLSSVIEPLHGTAEESRNSSIGAEKILLKKQCFVLIRRMTEDDIKMCANKITSKRRKNIRTTKQKTLVNASKTQISKRRSRHNSDSIRKQIPNQGQAHATMELSQQNGRVPASQFQNGILEKKANGAFLMRFPKNTTELINDKAPTKSHIPCPLHSKRSDGKINNNVIVEESIQHVENQNIISSGKTSEVPVRKIKTVSGKPFPRSTSDTESNHCNAEGNNSSSTKITTCTLNSTRFPE</sequence>
<evidence type="ECO:0000313" key="2">
    <source>
        <dbReference type="EMBL" id="KAF8785286.1"/>
    </source>
</evidence>
<keyword evidence="3" id="KW-1185">Reference proteome</keyword>
<dbReference type="AlphaFoldDB" id="A0A8T0F2A6"/>
<feature type="compositionally biased region" description="Polar residues" evidence="1">
    <location>
        <begin position="470"/>
        <end position="504"/>
    </location>
</feature>
<dbReference type="EMBL" id="JABXBU010000030">
    <property type="protein sequence ID" value="KAF8785286.1"/>
    <property type="molecule type" value="Genomic_DNA"/>
</dbReference>
<feature type="region of interest" description="Disordered" evidence="1">
    <location>
        <begin position="133"/>
        <end position="168"/>
    </location>
</feature>
<protein>
    <submittedName>
        <fullName evidence="2">Uncharacterized protein</fullName>
    </submittedName>
</protein>
<reference evidence="2" key="1">
    <citation type="journal article" date="2020" name="bioRxiv">
        <title>Chromosome-level reference genome of the European wasp spider Argiope bruennichi: a resource for studies on range expansion and evolutionary adaptation.</title>
        <authorList>
            <person name="Sheffer M.M."/>
            <person name="Hoppe A."/>
            <person name="Krehenwinkel H."/>
            <person name="Uhl G."/>
            <person name="Kuss A.W."/>
            <person name="Jensen L."/>
            <person name="Jensen C."/>
            <person name="Gillespie R.G."/>
            <person name="Hoff K.J."/>
            <person name="Prost S."/>
        </authorList>
    </citation>
    <scope>NUCLEOTIDE SEQUENCE</scope>
</reference>